<gene>
    <name evidence="1" type="ORF">HMPREF0004_3516</name>
</gene>
<dbReference type="HOGENOM" id="CLU_3264151_0_0_4"/>
<sequence>MNGADGRCARRSGNRARYGMDKGIIFVDRQGRQIYLRTNAA</sequence>
<organism evidence="1 2">
    <name type="scientific">Achromobacter piechaudii ATCC 43553</name>
    <dbReference type="NCBI Taxonomy" id="742159"/>
    <lineage>
        <taxon>Bacteria</taxon>
        <taxon>Pseudomonadati</taxon>
        <taxon>Pseudomonadota</taxon>
        <taxon>Betaproteobacteria</taxon>
        <taxon>Burkholderiales</taxon>
        <taxon>Alcaligenaceae</taxon>
        <taxon>Achromobacter</taxon>
    </lineage>
</organism>
<protein>
    <submittedName>
        <fullName evidence="1">Uncharacterized protein</fullName>
    </submittedName>
</protein>
<reference evidence="2" key="1">
    <citation type="submission" date="2010-03" db="EMBL/GenBank/DDBJ databases">
        <title>Complete sequence of Mobiluncus curtisii ATCC 43063.</title>
        <authorList>
            <person name="Muzny D."/>
            <person name="Qin X."/>
            <person name="Deng J."/>
            <person name="Jiang H."/>
            <person name="Liu Y."/>
            <person name="Qu J."/>
            <person name="Song X.-Z."/>
            <person name="Zhang L."/>
            <person name="Thornton R."/>
            <person name="Coyle M."/>
            <person name="Francisco L."/>
            <person name="Jackson L."/>
            <person name="Javaid M."/>
            <person name="Korchina V."/>
            <person name="Kovar C."/>
            <person name="Mata R."/>
            <person name="Mathew T."/>
            <person name="Ngo R."/>
            <person name="Nguyen L."/>
            <person name="Nguyen N."/>
            <person name="Okwuonu G."/>
            <person name="Ongeri F."/>
            <person name="Pham C."/>
            <person name="Simmons D."/>
            <person name="Wilczek-Boney K."/>
            <person name="Hale W."/>
            <person name="Jakkamsetti A."/>
            <person name="Pham P."/>
            <person name="Ruth R."/>
            <person name="San Lucas F."/>
            <person name="Warren J."/>
            <person name="Zhang J."/>
            <person name="Zhao Z."/>
            <person name="Zhou C."/>
            <person name="Zhu D."/>
            <person name="Lee S."/>
            <person name="Bess C."/>
            <person name="Blankenburg K."/>
            <person name="Forbes L."/>
            <person name="Fu Q."/>
            <person name="Gubbala S."/>
            <person name="Hirani K."/>
            <person name="Jayaseelan J.C."/>
            <person name="Lara F."/>
            <person name="Munidasa M."/>
            <person name="Palculict T."/>
            <person name="Patil S."/>
            <person name="Pu L.-L."/>
            <person name="Saada N."/>
            <person name="Tang L."/>
            <person name="Weissenberger G."/>
            <person name="Zhu Y."/>
            <person name="Hemphill L."/>
            <person name="Shang Y."/>
            <person name="Youmans B."/>
            <person name="Ayvaz T."/>
            <person name="Ross M."/>
            <person name="Santibanez J."/>
            <person name="Aqrawi P."/>
            <person name="Gross S."/>
            <person name="Joshi V."/>
            <person name="Fowler G."/>
            <person name="Nazareth L."/>
            <person name="Reid J."/>
            <person name="Worley K."/>
            <person name="Petrosino J."/>
            <person name="Highlander S."/>
            <person name="Gibbs R."/>
            <person name="Gibbs R."/>
        </authorList>
    </citation>
    <scope>NUCLEOTIDE SEQUENCE [LARGE SCALE GENOMIC DNA]</scope>
    <source>
        <strain evidence="2">ATCC 43553</strain>
    </source>
</reference>
<name>D4XDG9_9BURK</name>
<evidence type="ECO:0000313" key="1">
    <source>
        <dbReference type="EMBL" id="EFF75184.1"/>
    </source>
</evidence>
<dbReference type="EMBL" id="ADMS01000078">
    <property type="protein sequence ID" value="EFF75184.1"/>
    <property type="molecule type" value="Genomic_DNA"/>
</dbReference>
<accession>D4XDG9</accession>
<comment type="caution">
    <text evidence="1">The sequence shown here is derived from an EMBL/GenBank/DDBJ whole genome shotgun (WGS) entry which is preliminary data.</text>
</comment>
<evidence type="ECO:0000313" key="2">
    <source>
        <dbReference type="Proteomes" id="UP000004510"/>
    </source>
</evidence>
<dbReference type="Proteomes" id="UP000004510">
    <property type="component" value="Unassembled WGS sequence"/>
</dbReference>
<proteinExistence type="predicted"/>
<dbReference type="AlphaFoldDB" id="D4XDG9"/>